<dbReference type="GO" id="GO:0004725">
    <property type="term" value="F:protein tyrosine phosphatase activity"/>
    <property type="evidence" value="ECO:0007669"/>
    <property type="project" value="UniProtKB-EC"/>
</dbReference>
<evidence type="ECO:0000256" key="2">
    <source>
        <dbReference type="ARBA" id="ARBA00022801"/>
    </source>
</evidence>
<dbReference type="InterPro" id="IPR017867">
    <property type="entry name" value="Tyr_phospatase_low_mol_wt"/>
</dbReference>
<name>A0A852R0M0_9MICO</name>
<dbReference type="Pfam" id="PF01451">
    <property type="entry name" value="LMWPc"/>
    <property type="match status" value="1"/>
</dbReference>
<dbReference type="InterPro" id="IPR036196">
    <property type="entry name" value="Ptyr_pPase_sf"/>
</dbReference>
<comment type="caution">
    <text evidence="6">The sequence shown here is derived from an EMBL/GenBank/DDBJ whole genome shotgun (WGS) entry which is preliminary data.</text>
</comment>
<dbReference type="PANTHER" id="PTHR11717">
    <property type="entry name" value="LOW MOLECULAR WEIGHT PROTEIN TYROSINE PHOSPHATASE"/>
    <property type="match status" value="1"/>
</dbReference>
<comment type="similarity">
    <text evidence="1">Belongs to the low molecular weight phosphotyrosine protein phosphatase family.</text>
</comment>
<dbReference type="SUPFAM" id="SSF52788">
    <property type="entry name" value="Phosphotyrosine protein phosphatases I"/>
    <property type="match status" value="1"/>
</dbReference>
<dbReference type="PANTHER" id="PTHR11717:SF31">
    <property type="entry name" value="LOW MOLECULAR WEIGHT PROTEIN-TYROSINE-PHOSPHATASE ETP-RELATED"/>
    <property type="match status" value="1"/>
</dbReference>
<evidence type="ECO:0000256" key="4">
    <source>
        <dbReference type="PIRSR" id="PIRSR617867-1"/>
    </source>
</evidence>
<feature type="active site" evidence="4">
    <location>
        <position position="16"/>
    </location>
</feature>
<gene>
    <name evidence="6" type="ORF">BJ960_000018</name>
</gene>
<evidence type="ECO:0000313" key="7">
    <source>
        <dbReference type="Proteomes" id="UP000586095"/>
    </source>
</evidence>
<dbReference type="EMBL" id="JACCBD010000001">
    <property type="protein sequence ID" value="NYD25215.1"/>
    <property type="molecule type" value="Genomic_DNA"/>
</dbReference>
<dbReference type="PRINTS" id="PR00719">
    <property type="entry name" value="LMWPTPASE"/>
</dbReference>
<accession>A0A852R0M0</accession>
<evidence type="ECO:0000313" key="6">
    <source>
        <dbReference type="EMBL" id="NYD25215.1"/>
    </source>
</evidence>
<feature type="domain" description="Phosphotyrosine protein phosphatase I" evidence="5">
    <location>
        <begin position="4"/>
        <end position="182"/>
    </location>
</feature>
<organism evidence="6 7">
    <name type="scientific">Leucobacter aridicollis</name>
    <dbReference type="NCBI Taxonomy" id="283878"/>
    <lineage>
        <taxon>Bacteria</taxon>
        <taxon>Bacillati</taxon>
        <taxon>Actinomycetota</taxon>
        <taxon>Actinomycetes</taxon>
        <taxon>Micrococcales</taxon>
        <taxon>Microbacteriaceae</taxon>
        <taxon>Leucobacter</taxon>
    </lineage>
</organism>
<evidence type="ECO:0000256" key="3">
    <source>
        <dbReference type="ARBA" id="ARBA00022912"/>
    </source>
</evidence>
<protein>
    <submittedName>
        <fullName evidence="6">Protein-tyrosine phosphatase</fullName>
        <ecNumber evidence="6">3.1.3.48</ecNumber>
    </submittedName>
</protein>
<feature type="active site" description="Nucleophile" evidence="4">
    <location>
        <position position="10"/>
    </location>
</feature>
<reference evidence="6 7" key="1">
    <citation type="submission" date="2020-07" db="EMBL/GenBank/DDBJ databases">
        <title>Sequencing the genomes of 1000 actinobacteria strains.</title>
        <authorList>
            <person name="Klenk H.-P."/>
        </authorList>
    </citation>
    <scope>NUCLEOTIDE SEQUENCE [LARGE SCALE GENOMIC DNA]</scope>
    <source>
        <strain evidence="6 7">DSM 17380</strain>
    </source>
</reference>
<keyword evidence="2 6" id="KW-0378">Hydrolase</keyword>
<proteinExistence type="inferred from homology"/>
<dbReference type="Gene3D" id="3.40.50.2300">
    <property type="match status" value="1"/>
</dbReference>
<evidence type="ECO:0000259" key="5">
    <source>
        <dbReference type="SMART" id="SM00226"/>
    </source>
</evidence>
<evidence type="ECO:0000256" key="1">
    <source>
        <dbReference type="ARBA" id="ARBA00011063"/>
    </source>
</evidence>
<dbReference type="InterPro" id="IPR023485">
    <property type="entry name" value="Ptyr_pPase"/>
</dbReference>
<keyword evidence="3" id="KW-0904">Protein phosphatase</keyword>
<dbReference type="RefSeq" id="WP_185985758.1">
    <property type="nucleotide sequence ID" value="NZ_BAAALZ010000004.1"/>
</dbReference>
<dbReference type="EC" id="3.1.3.48" evidence="6"/>
<sequence>MSSDQILIVCTANVCRSPFVEAVLRGRFSMGANPDMIVESAGTRARPGEPMAHGSAAMLREMGIAPDPGFAARQLSPAMIASADVILTMTREHRGQVLDLVPAALRKVLTLKELARFAPSPTTDAAPAWPEAAAGAIAERGNHREIANSLELDLADPFGQDREAFERMQRDVVGIVAQLRERRLLP</sequence>
<dbReference type="AlphaFoldDB" id="A0A852R0M0"/>
<dbReference type="Proteomes" id="UP000586095">
    <property type="component" value="Unassembled WGS sequence"/>
</dbReference>
<dbReference type="InterPro" id="IPR050438">
    <property type="entry name" value="LMW_PTPase"/>
</dbReference>
<keyword evidence="7" id="KW-1185">Reference proteome</keyword>
<dbReference type="SMART" id="SM00226">
    <property type="entry name" value="LMWPc"/>
    <property type="match status" value="1"/>
</dbReference>